<dbReference type="EMBL" id="BAABDH010000112">
    <property type="protein sequence ID" value="GAA3953498.1"/>
    <property type="molecule type" value="Genomic_DNA"/>
</dbReference>
<feature type="chain" id="PRO_5046928486" description="Outer membrane protein assembly factor BamE domain-containing protein" evidence="3">
    <location>
        <begin position="25"/>
        <end position="106"/>
    </location>
</feature>
<evidence type="ECO:0000259" key="4">
    <source>
        <dbReference type="Pfam" id="PF04355"/>
    </source>
</evidence>
<keyword evidence="6" id="KW-1185">Reference proteome</keyword>
<evidence type="ECO:0000256" key="3">
    <source>
        <dbReference type="SAM" id="SignalP"/>
    </source>
</evidence>
<keyword evidence="1 3" id="KW-0732">Signal</keyword>
<name>A0ABP7NTC2_9BACT</name>
<evidence type="ECO:0000313" key="5">
    <source>
        <dbReference type="EMBL" id="GAA3953498.1"/>
    </source>
</evidence>
<dbReference type="InterPro" id="IPR007450">
    <property type="entry name" value="BamE_dom"/>
</dbReference>
<evidence type="ECO:0000256" key="2">
    <source>
        <dbReference type="ARBA" id="ARBA00023136"/>
    </source>
</evidence>
<reference evidence="6" key="1">
    <citation type="journal article" date="2019" name="Int. J. Syst. Evol. Microbiol.">
        <title>The Global Catalogue of Microorganisms (GCM) 10K type strain sequencing project: providing services to taxonomists for standard genome sequencing and annotation.</title>
        <authorList>
            <consortium name="The Broad Institute Genomics Platform"/>
            <consortium name="The Broad Institute Genome Sequencing Center for Infectious Disease"/>
            <person name="Wu L."/>
            <person name="Ma J."/>
        </authorList>
    </citation>
    <scope>NUCLEOTIDE SEQUENCE [LARGE SCALE GENOMIC DNA]</scope>
    <source>
        <strain evidence="6">JCM 17214</strain>
    </source>
</reference>
<dbReference type="RefSeq" id="WP_345117606.1">
    <property type="nucleotide sequence ID" value="NZ_BAABDH010000112.1"/>
</dbReference>
<comment type="caution">
    <text evidence="5">The sequence shown here is derived from an EMBL/GenBank/DDBJ whole genome shotgun (WGS) entry which is preliminary data.</text>
</comment>
<proteinExistence type="predicted"/>
<dbReference type="Pfam" id="PF04355">
    <property type="entry name" value="BamE"/>
    <property type="match status" value="1"/>
</dbReference>
<feature type="domain" description="Outer membrane protein assembly factor BamE" evidence="4">
    <location>
        <begin position="29"/>
        <end position="90"/>
    </location>
</feature>
<dbReference type="InterPro" id="IPR037873">
    <property type="entry name" value="BamE-like"/>
</dbReference>
<keyword evidence="2" id="KW-0472">Membrane</keyword>
<evidence type="ECO:0000313" key="6">
    <source>
        <dbReference type="Proteomes" id="UP001499909"/>
    </source>
</evidence>
<sequence length="106" mass="11011">MLTKNFVPLLTLAAALLLMPGCTAQESFQNAENCAKVEVGMSQEQVRRLMGAPTGEDAAAGSTTWSYLFGSATDTQPIRIQFGADGKVASTACAPQASGSERPTGN</sequence>
<organism evidence="5 6">
    <name type="scientific">Hymenobacter algoricola</name>
    <dbReference type="NCBI Taxonomy" id="486267"/>
    <lineage>
        <taxon>Bacteria</taxon>
        <taxon>Pseudomonadati</taxon>
        <taxon>Bacteroidota</taxon>
        <taxon>Cytophagia</taxon>
        <taxon>Cytophagales</taxon>
        <taxon>Hymenobacteraceae</taxon>
        <taxon>Hymenobacter</taxon>
    </lineage>
</organism>
<protein>
    <recommendedName>
        <fullName evidence="4">Outer membrane protein assembly factor BamE domain-containing protein</fullName>
    </recommendedName>
</protein>
<feature type="signal peptide" evidence="3">
    <location>
        <begin position="1"/>
        <end position="24"/>
    </location>
</feature>
<evidence type="ECO:0000256" key="1">
    <source>
        <dbReference type="ARBA" id="ARBA00022729"/>
    </source>
</evidence>
<gene>
    <name evidence="5" type="ORF">GCM10022406_39010</name>
</gene>
<dbReference type="Gene3D" id="3.30.1450.10">
    <property type="match status" value="1"/>
</dbReference>
<accession>A0ABP7NTC2</accession>
<dbReference type="Proteomes" id="UP001499909">
    <property type="component" value="Unassembled WGS sequence"/>
</dbReference>